<dbReference type="InterPro" id="IPR000639">
    <property type="entry name" value="Epox_hydrolase-like"/>
</dbReference>
<dbReference type="PANTHER" id="PTHR43329">
    <property type="entry name" value="EPOXIDE HYDROLASE"/>
    <property type="match status" value="1"/>
</dbReference>
<organism evidence="3 4">
    <name type="scientific">Variovorax gossypii</name>
    <dbReference type="NCBI Taxonomy" id="1679495"/>
    <lineage>
        <taxon>Bacteria</taxon>
        <taxon>Pseudomonadati</taxon>
        <taxon>Pseudomonadota</taxon>
        <taxon>Betaproteobacteria</taxon>
        <taxon>Burkholderiales</taxon>
        <taxon>Comamonadaceae</taxon>
        <taxon>Variovorax</taxon>
    </lineage>
</organism>
<dbReference type="Gene3D" id="3.40.50.1820">
    <property type="entry name" value="alpha/beta hydrolase"/>
    <property type="match status" value="1"/>
</dbReference>
<evidence type="ECO:0000313" key="4">
    <source>
        <dbReference type="Proteomes" id="UP000267418"/>
    </source>
</evidence>
<evidence type="ECO:0000313" key="3">
    <source>
        <dbReference type="EMBL" id="RTQ33531.1"/>
    </source>
</evidence>
<gene>
    <name evidence="3" type="ORF">EJP69_18685</name>
</gene>
<keyword evidence="1 3" id="KW-0378">Hydrolase</keyword>
<dbReference type="OrthoDB" id="9780765at2"/>
<dbReference type="AlphaFoldDB" id="A0A3S0GV12"/>
<dbReference type="RefSeq" id="WP_126472003.1">
    <property type="nucleotide sequence ID" value="NZ_RXOE01000004.1"/>
</dbReference>
<reference evidence="3 4" key="1">
    <citation type="submission" date="2018-12" db="EMBL/GenBank/DDBJ databases">
        <title>The genome of Variovorax gossypii DSM 100435.</title>
        <authorList>
            <person name="Gao J."/>
            <person name="Sun J."/>
        </authorList>
    </citation>
    <scope>NUCLEOTIDE SEQUENCE [LARGE SCALE GENOMIC DNA]</scope>
    <source>
        <strain evidence="3 4">DSM 100435</strain>
    </source>
</reference>
<dbReference type="GO" id="GO:0016787">
    <property type="term" value="F:hydrolase activity"/>
    <property type="evidence" value="ECO:0007669"/>
    <property type="project" value="UniProtKB-KW"/>
</dbReference>
<dbReference type="PRINTS" id="PR00412">
    <property type="entry name" value="EPOXHYDRLASE"/>
</dbReference>
<dbReference type="SUPFAM" id="SSF53474">
    <property type="entry name" value="alpha/beta-Hydrolases"/>
    <property type="match status" value="1"/>
</dbReference>
<dbReference type="Proteomes" id="UP000267418">
    <property type="component" value="Unassembled WGS sequence"/>
</dbReference>
<evidence type="ECO:0000259" key="2">
    <source>
        <dbReference type="Pfam" id="PF00561"/>
    </source>
</evidence>
<sequence>MSRTPFFPGFAVHDVPLGDAVIHAEVGGSGPPLLLLHGYPQTHVAWHRIAPTLARHFTVVAPDLRGYGDSTGPAGDPLHVNHSKRTLAADKLALMRALGFTRFAVMGHDRGARVGYRLCLDSPEAVNCFVSLTVVPTEEMWKRAGMAFGLKAFHWYLFAQPFDLPERMLRADPAYYLDWALRNAVQKVDAVTPQALAEYHRAFAKESVRHAIVEDYRAAASIDLQHDRADLAAGRRIACPVQVLWSASNTAKPDPLEIWKIWADEVEGGTIDCGHQMAEEAPDEVLARVLPFLLRHARSV</sequence>
<comment type="caution">
    <text evidence="3">The sequence shown here is derived from an EMBL/GenBank/DDBJ whole genome shotgun (WGS) entry which is preliminary data.</text>
</comment>
<evidence type="ECO:0000256" key="1">
    <source>
        <dbReference type="ARBA" id="ARBA00022801"/>
    </source>
</evidence>
<keyword evidence="4" id="KW-1185">Reference proteome</keyword>
<name>A0A3S0GV12_9BURK</name>
<feature type="domain" description="AB hydrolase-1" evidence="2">
    <location>
        <begin position="31"/>
        <end position="183"/>
    </location>
</feature>
<dbReference type="InterPro" id="IPR000073">
    <property type="entry name" value="AB_hydrolase_1"/>
</dbReference>
<protein>
    <submittedName>
        <fullName evidence="3">Alpha/beta hydrolase</fullName>
    </submittedName>
</protein>
<dbReference type="Pfam" id="PF00561">
    <property type="entry name" value="Abhydrolase_1"/>
    <property type="match status" value="1"/>
</dbReference>
<accession>A0A3S0GV12</accession>
<dbReference type="InterPro" id="IPR029058">
    <property type="entry name" value="AB_hydrolase_fold"/>
</dbReference>
<proteinExistence type="predicted"/>
<dbReference type="EMBL" id="RXOE01000004">
    <property type="protein sequence ID" value="RTQ33531.1"/>
    <property type="molecule type" value="Genomic_DNA"/>
</dbReference>